<evidence type="ECO:0000256" key="1">
    <source>
        <dbReference type="ARBA" id="ARBA00004123"/>
    </source>
</evidence>
<keyword evidence="2" id="KW-0479">Metal-binding</keyword>
<evidence type="ECO:0000256" key="3">
    <source>
        <dbReference type="ARBA" id="ARBA00022771"/>
    </source>
</evidence>
<dbReference type="GO" id="GO:0008270">
    <property type="term" value="F:zinc ion binding"/>
    <property type="evidence" value="ECO:0007669"/>
    <property type="project" value="UniProtKB-KW"/>
</dbReference>
<dbReference type="AlphaFoldDB" id="A0A3M7PTU1"/>
<keyword evidence="5" id="KW-0539">Nucleus</keyword>
<dbReference type="PANTHER" id="PTHR46481">
    <property type="entry name" value="ZINC FINGER BED DOMAIN-CONTAINING PROTEIN 4"/>
    <property type="match status" value="1"/>
</dbReference>
<sequence length="125" mass="14338">TSAKSNLDYHLEIYLDEIYLRKKQELLTKLISVDFLSLTTDSWTSCQNYCCLSLTCHFFDNLKLKTNCLSFSNLVGGHTAENLESSIIEVLDKFNLKDNAANIRRAVLDMDLNHEPIRCIGHEHT</sequence>
<dbReference type="SUPFAM" id="SSF53098">
    <property type="entry name" value="Ribonuclease H-like"/>
    <property type="match status" value="1"/>
</dbReference>
<evidence type="ECO:0000313" key="7">
    <source>
        <dbReference type="Proteomes" id="UP000276133"/>
    </source>
</evidence>
<comment type="subcellular location">
    <subcellularLocation>
        <location evidence="1">Nucleus</location>
    </subcellularLocation>
</comment>
<keyword evidence="3" id="KW-0863">Zinc-finger</keyword>
<dbReference type="PANTHER" id="PTHR46481:SF10">
    <property type="entry name" value="ZINC FINGER BED DOMAIN-CONTAINING PROTEIN 39"/>
    <property type="match status" value="1"/>
</dbReference>
<dbReference type="Proteomes" id="UP000276133">
    <property type="component" value="Unassembled WGS sequence"/>
</dbReference>
<comment type="caution">
    <text evidence="6">The sequence shown here is derived from an EMBL/GenBank/DDBJ whole genome shotgun (WGS) entry which is preliminary data.</text>
</comment>
<evidence type="ECO:0000256" key="5">
    <source>
        <dbReference type="ARBA" id="ARBA00023242"/>
    </source>
</evidence>
<keyword evidence="4" id="KW-0862">Zinc</keyword>
<dbReference type="EMBL" id="REGN01008832">
    <property type="protein sequence ID" value="RNA02582.1"/>
    <property type="molecule type" value="Genomic_DNA"/>
</dbReference>
<evidence type="ECO:0000313" key="6">
    <source>
        <dbReference type="EMBL" id="RNA02582.1"/>
    </source>
</evidence>
<accession>A0A3M7PTU1</accession>
<name>A0A3M7PTU1_BRAPC</name>
<dbReference type="GO" id="GO:0005634">
    <property type="term" value="C:nucleus"/>
    <property type="evidence" value="ECO:0007669"/>
    <property type="project" value="UniProtKB-SubCell"/>
</dbReference>
<protein>
    <submittedName>
        <fullName evidence="6">Zinc finger BED domain-containing 1-like</fullName>
    </submittedName>
</protein>
<gene>
    <name evidence="6" type="ORF">BpHYR1_029201</name>
</gene>
<feature type="non-terminal residue" evidence="6">
    <location>
        <position position="1"/>
    </location>
</feature>
<dbReference type="InterPro" id="IPR052035">
    <property type="entry name" value="ZnF_BED_domain_contain"/>
</dbReference>
<proteinExistence type="predicted"/>
<dbReference type="OrthoDB" id="2438421at2759"/>
<organism evidence="6 7">
    <name type="scientific">Brachionus plicatilis</name>
    <name type="common">Marine rotifer</name>
    <name type="synonym">Brachionus muelleri</name>
    <dbReference type="NCBI Taxonomy" id="10195"/>
    <lineage>
        <taxon>Eukaryota</taxon>
        <taxon>Metazoa</taxon>
        <taxon>Spiralia</taxon>
        <taxon>Gnathifera</taxon>
        <taxon>Rotifera</taxon>
        <taxon>Eurotatoria</taxon>
        <taxon>Monogononta</taxon>
        <taxon>Pseudotrocha</taxon>
        <taxon>Ploima</taxon>
        <taxon>Brachionidae</taxon>
        <taxon>Brachionus</taxon>
    </lineage>
</organism>
<reference evidence="6 7" key="1">
    <citation type="journal article" date="2018" name="Sci. Rep.">
        <title>Genomic signatures of local adaptation to the degree of environmental predictability in rotifers.</title>
        <authorList>
            <person name="Franch-Gras L."/>
            <person name="Hahn C."/>
            <person name="Garcia-Roger E.M."/>
            <person name="Carmona M.J."/>
            <person name="Serra M."/>
            <person name="Gomez A."/>
        </authorList>
    </citation>
    <scope>NUCLEOTIDE SEQUENCE [LARGE SCALE GENOMIC DNA]</scope>
    <source>
        <strain evidence="6">HYR1</strain>
    </source>
</reference>
<keyword evidence="7" id="KW-1185">Reference proteome</keyword>
<evidence type="ECO:0000256" key="2">
    <source>
        <dbReference type="ARBA" id="ARBA00022723"/>
    </source>
</evidence>
<evidence type="ECO:0000256" key="4">
    <source>
        <dbReference type="ARBA" id="ARBA00022833"/>
    </source>
</evidence>
<dbReference type="InterPro" id="IPR012337">
    <property type="entry name" value="RNaseH-like_sf"/>
</dbReference>